<dbReference type="InterPro" id="IPR001245">
    <property type="entry name" value="Ser-Thr/Tyr_kinase_cat_dom"/>
</dbReference>
<organism evidence="3 4">
    <name type="scientific">Peronospora destructor</name>
    <dbReference type="NCBI Taxonomy" id="86335"/>
    <lineage>
        <taxon>Eukaryota</taxon>
        <taxon>Sar</taxon>
        <taxon>Stramenopiles</taxon>
        <taxon>Oomycota</taxon>
        <taxon>Peronosporomycetes</taxon>
        <taxon>Peronosporales</taxon>
        <taxon>Peronosporaceae</taxon>
        <taxon>Peronospora</taxon>
    </lineage>
</organism>
<dbReference type="InterPro" id="IPR011009">
    <property type="entry name" value="Kinase-like_dom_sf"/>
</dbReference>
<dbReference type="AlphaFoldDB" id="A0AAV0UFH7"/>
<dbReference type="EMBL" id="CANTFM010001145">
    <property type="protein sequence ID" value="CAI5735722.1"/>
    <property type="molecule type" value="Genomic_DNA"/>
</dbReference>
<dbReference type="GO" id="GO:0005524">
    <property type="term" value="F:ATP binding"/>
    <property type="evidence" value="ECO:0007669"/>
    <property type="project" value="InterPro"/>
</dbReference>
<dbReference type="PROSITE" id="PS50011">
    <property type="entry name" value="PROTEIN_KINASE_DOM"/>
    <property type="match status" value="1"/>
</dbReference>
<protein>
    <recommendedName>
        <fullName evidence="2">Protein kinase domain-containing protein</fullName>
    </recommendedName>
</protein>
<sequence length="547" mass="62723">MVDSVTIGASVAVRRVREPEQGVYEYLEEQYVLDASSEKTVVLPVRLKGWLWRQEGLGIFRRYRRRFCVFKAQQATLDVYSDEENEHGKLLRHLILTRVTLKSRIDRIFVVQGYQEDQKPNQISDSMTRRALTSWRRLLVGDIPSFDRREESFKAVSAKACSVWTHCFKYYMKSYGLRKQKAMQKEEHEENVHTLTGDGKKTEEKMIMDPNFVFEDTSKFRKEMLAAGACGEVWRAIHRSQEVVVKSLLQQVTTGAKSPPSIRWSDGRRRAILGFIEEIRIISRLEHGRIVEFRGVALSRERNLHLVMEYLPRGDLKTFLSTIRRKENSCSGSNSGFQSVWTWTKYQWRLAINIIEGLVYLHSLNPPLVHGDLKSANILLRSDLRAKLTDFGLSRYLLSDEDKDTELAGNDESNASSSRYGSRAYGTGRWMAPELIKGGAQSSIASDVERNQRLVPSDESSSDDSDFRSMKESALVRKIVADSWKPSFRVTCPEVIKKLAHDCLLPDPSKRPTSLTVAYRLRQAAHKRNRPESLAAQAKAITSLYIY</sequence>
<dbReference type="Pfam" id="PF07714">
    <property type="entry name" value="PK_Tyr_Ser-Thr"/>
    <property type="match status" value="1"/>
</dbReference>
<evidence type="ECO:0000313" key="3">
    <source>
        <dbReference type="EMBL" id="CAI5735722.1"/>
    </source>
</evidence>
<keyword evidence="4" id="KW-1185">Reference proteome</keyword>
<dbReference type="SUPFAM" id="SSF56112">
    <property type="entry name" value="Protein kinase-like (PK-like)"/>
    <property type="match status" value="1"/>
</dbReference>
<dbReference type="Proteomes" id="UP001162029">
    <property type="component" value="Unassembled WGS sequence"/>
</dbReference>
<dbReference type="InterPro" id="IPR051681">
    <property type="entry name" value="Ser/Thr_Kinases-Pseudokinases"/>
</dbReference>
<evidence type="ECO:0000256" key="1">
    <source>
        <dbReference type="SAM" id="MobiDB-lite"/>
    </source>
</evidence>
<dbReference type="SMART" id="SM00220">
    <property type="entry name" value="S_TKc"/>
    <property type="match status" value="1"/>
</dbReference>
<dbReference type="InterPro" id="IPR000719">
    <property type="entry name" value="Prot_kinase_dom"/>
</dbReference>
<dbReference type="InterPro" id="IPR008271">
    <property type="entry name" value="Ser/Thr_kinase_AS"/>
</dbReference>
<dbReference type="Gene3D" id="2.30.29.30">
    <property type="entry name" value="Pleckstrin-homology domain (PH domain)/Phosphotyrosine-binding domain (PTB)"/>
    <property type="match status" value="1"/>
</dbReference>
<feature type="domain" description="Protein kinase" evidence="2">
    <location>
        <begin position="219"/>
        <end position="529"/>
    </location>
</feature>
<evidence type="ECO:0000259" key="2">
    <source>
        <dbReference type="PROSITE" id="PS50011"/>
    </source>
</evidence>
<proteinExistence type="predicted"/>
<evidence type="ECO:0000313" key="4">
    <source>
        <dbReference type="Proteomes" id="UP001162029"/>
    </source>
</evidence>
<dbReference type="Gene3D" id="1.10.510.10">
    <property type="entry name" value="Transferase(Phosphotransferase) domain 1"/>
    <property type="match status" value="2"/>
</dbReference>
<dbReference type="PANTHER" id="PTHR44329">
    <property type="entry name" value="SERINE/THREONINE-PROTEIN KINASE TNNI3K-RELATED"/>
    <property type="match status" value="1"/>
</dbReference>
<gene>
    <name evidence="3" type="ORF">PDE001_LOCUS6100</name>
</gene>
<reference evidence="3" key="1">
    <citation type="submission" date="2022-12" db="EMBL/GenBank/DDBJ databases">
        <authorList>
            <person name="Webb A."/>
        </authorList>
    </citation>
    <scope>NUCLEOTIDE SEQUENCE</scope>
    <source>
        <strain evidence="3">Pd1</strain>
    </source>
</reference>
<feature type="region of interest" description="Disordered" evidence="1">
    <location>
        <begin position="442"/>
        <end position="467"/>
    </location>
</feature>
<dbReference type="GO" id="GO:0004674">
    <property type="term" value="F:protein serine/threonine kinase activity"/>
    <property type="evidence" value="ECO:0007669"/>
    <property type="project" value="TreeGrafter"/>
</dbReference>
<name>A0AAV0UFH7_9STRA</name>
<accession>A0AAV0UFH7</accession>
<dbReference type="InterPro" id="IPR011993">
    <property type="entry name" value="PH-like_dom_sf"/>
</dbReference>
<dbReference type="PROSITE" id="PS00108">
    <property type="entry name" value="PROTEIN_KINASE_ST"/>
    <property type="match status" value="1"/>
</dbReference>
<dbReference type="PANTHER" id="PTHR44329:SF214">
    <property type="entry name" value="PROTEIN KINASE DOMAIN-CONTAINING PROTEIN"/>
    <property type="match status" value="1"/>
</dbReference>
<comment type="caution">
    <text evidence="3">The sequence shown here is derived from an EMBL/GenBank/DDBJ whole genome shotgun (WGS) entry which is preliminary data.</text>
</comment>